<organism evidence="1 2">
    <name type="scientific">Botryosphaeria dothidea</name>
    <dbReference type="NCBI Taxonomy" id="55169"/>
    <lineage>
        <taxon>Eukaryota</taxon>
        <taxon>Fungi</taxon>
        <taxon>Dikarya</taxon>
        <taxon>Ascomycota</taxon>
        <taxon>Pezizomycotina</taxon>
        <taxon>Dothideomycetes</taxon>
        <taxon>Dothideomycetes incertae sedis</taxon>
        <taxon>Botryosphaeriales</taxon>
        <taxon>Botryosphaeriaceae</taxon>
        <taxon>Botryosphaeria</taxon>
    </lineage>
</organism>
<protein>
    <submittedName>
        <fullName evidence="1">Uncharacterized protein</fullName>
    </submittedName>
</protein>
<dbReference type="AlphaFoldDB" id="A0A8H4ISP0"/>
<sequence length="114" mass="12528">MRWAGKLADPWLDWRFAPGVLQREPHTRRASEALILLLLCCSAPSLSPAQPSQQPLHVPPRSCFRPQSYLPITIFIAAAVNHDNPTIDASAPTTCRSSSALALAARTRPLRYAT</sequence>
<dbReference type="EMBL" id="WWBZ02000033">
    <property type="protein sequence ID" value="KAF4306481.1"/>
    <property type="molecule type" value="Genomic_DNA"/>
</dbReference>
<evidence type="ECO:0000313" key="2">
    <source>
        <dbReference type="Proteomes" id="UP000572817"/>
    </source>
</evidence>
<name>A0A8H4ISP0_9PEZI</name>
<gene>
    <name evidence="1" type="ORF">GTA08_BOTSDO05546</name>
</gene>
<reference evidence="1" key="1">
    <citation type="submission" date="2020-04" db="EMBL/GenBank/DDBJ databases">
        <title>Genome Assembly and Annotation of Botryosphaeria dothidea sdau 11-99, a Latent Pathogen of Apple Fruit Ring Rot in China.</title>
        <authorList>
            <person name="Yu C."/>
            <person name="Diao Y."/>
            <person name="Lu Q."/>
            <person name="Zhao J."/>
            <person name="Cui S."/>
            <person name="Peng C."/>
            <person name="He B."/>
            <person name="Liu H."/>
        </authorList>
    </citation>
    <scope>NUCLEOTIDE SEQUENCE [LARGE SCALE GENOMIC DNA]</scope>
    <source>
        <strain evidence="1">Sdau11-99</strain>
    </source>
</reference>
<keyword evidence="2" id="KW-1185">Reference proteome</keyword>
<proteinExistence type="predicted"/>
<dbReference type="Proteomes" id="UP000572817">
    <property type="component" value="Unassembled WGS sequence"/>
</dbReference>
<comment type="caution">
    <text evidence="1">The sequence shown here is derived from an EMBL/GenBank/DDBJ whole genome shotgun (WGS) entry which is preliminary data.</text>
</comment>
<accession>A0A8H4ISP0</accession>
<evidence type="ECO:0000313" key="1">
    <source>
        <dbReference type="EMBL" id="KAF4306481.1"/>
    </source>
</evidence>